<evidence type="ECO:0000313" key="1">
    <source>
        <dbReference type="EMBL" id="KAG0128576.1"/>
    </source>
</evidence>
<proteinExistence type="predicted"/>
<feature type="non-terminal residue" evidence="1">
    <location>
        <position position="237"/>
    </location>
</feature>
<dbReference type="EMBL" id="JADDUC020000008">
    <property type="protein sequence ID" value="KAI1237325.1"/>
    <property type="molecule type" value="Genomic_DNA"/>
</dbReference>
<evidence type="ECO:0000313" key="2">
    <source>
        <dbReference type="EMBL" id="KAI1237325.1"/>
    </source>
</evidence>
<keyword evidence="3" id="KW-1185">Reference proteome</keyword>
<accession>A0A835TZ84</accession>
<dbReference type="Proteomes" id="UP000618051">
    <property type="component" value="Unassembled WGS sequence"/>
</dbReference>
<dbReference type="EMBL" id="JADDUC010000013">
    <property type="protein sequence ID" value="KAG0128576.1"/>
    <property type="molecule type" value="Genomic_DNA"/>
</dbReference>
<evidence type="ECO:0000313" key="3">
    <source>
        <dbReference type="Proteomes" id="UP000618051"/>
    </source>
</evidence>
<gene>
    <name evidence="2" type="ORF">IHE44_0014590</name>
    <name evidence="1" type="ORF">IHE44_001520</name>
</gene>
<dbReference type="AlphaFoldDB" id="A0A835TZ84"/>
<reference evidence="2" key="3">
    <citation type="submission" date="2022-01" db="EMBL/GenBank/DDBJ databases">
        <authorList>
            <person name="Rubenstein D.R."/>
        </authorList>
    </citation>
    <scope>NUCLEOTIDE SEQUENCE</scope>
    <source>
        <strain evidence="2">SS15</strain>
        <tissue evidence="2">Liver</tissue>
    </source>
</reference>
<comment type="caution">
    <text evidence="1">The sequence shown here is derived from an EMBL/GenBank/DDBJ whole genome shotgun (WGS) entry which is preliminary data.</text>
</comment>
<reference evidence="2 3" key="2">
    <citation type="journal article" date="2021" name="J. Hered.">
        <title>Feather Gene Expression Elucidates the Developmental Basis of Plumage Iridescence in African Starlings.</title>
        <authorList>
            <person name="Rubenstein D.R."/>
            <person name="Corvelo A."/>
            <person name="MacManes M.D."/>
            <person name="Maia R."/>
            <person name="Narzisi G."/>
            <person name="Rousaki A."/>
            <person name="Vandenabeele P."/>
            <person name="Shawkey M.D."/>
            <person name="Solomon J."/>
        </authorList>
    </citation>
    <scope>NUCLEOTIDE SEQUENCE [LARGE SCALE GENOMIC DNA]</scope>
    <source>
        <strain evidence="2">SS15</strain>
    </source>
</reference>
<sequence>MLKYKKGPYIPGNHLFCQDMKFNEESCSVEQGFKKEPICAVLSKPTALPWLLRAGLQVPDIPAAPSASNTCKWLAELNRMIWCGSILKCVCWSFAVQPVYSPSPWVAVLVFSSTAKTRCCMTTVGFVLCVYMEIAHCVIRCVCLAAEDDDEVEVGFSKEVFSSGKWQQQLAQETSLALASCAPPMKCRLSGNLLPAPDDFCSPRWALRGLAAPGAGVSRARVAPARAGQMLVLVLLP</sequence>
<reference evidence="1" key="1">
    <citation type="submission" date="2020-10" db="EMBL/GenBank/DDBJ databases">
        <title>Feather gene expression reveals the developmental basis of iridescence in African starlings.</title>
        <authorList>
            <person name="Rubenstein D.R."/>
        </authorList>
    </citation>
    <scope>NUCLEOTIDE SEQUENCE</scope>
    <source>
        <strain evidence="1">SS15</strain>
        <tissue evidence="1">Liver</tissue>
    </source>
</reference>
<name>A0A835TZ84_9PASS</name>
<organism evidence="1">
    <name type="scientific">Lamprotornis superbus</name>
    <dbReference type="NCBI Taxonomy" id="245042"/>
    <lineage>
        <taxon>Eukaryota</taxon>
        <taxon>Metazoa</taxon>
        <taxon>Chordata</taxon>
        <taxon>Craniata</taxon>
        <taxon>Vertebrata</taxon>
        <taxon>Euteleostomi</taxon>
        <taxon>Archelosauria</taxon>
        <taxon>Archosauria</taxon>
        <taxon>Dinosauria</taxon>
        <taxon>Saurischia</taxon>
        <taxon>Theropoda</taxon>
        <taxon>Coelurosauria</taxon>
        <taxon>Aves</taxon>
        <taxon>Neognathae</taxon>
        <taxon>Neoaves</taxon>
        <taxon>Telluraves</taxon>
        <taxon>Australaves</taxon>
        <taxon>Passeriformes</taxon>
        <taxon>Sturnidae</taxon>
        <taxon>Lamprotornis</taxon>
    </lineage>
</organism>
<protein>
    <submittedName>
        <fullName evidence="1">Uncharacterized protein</fullName>
    </submittedName>
</protein>